<evidence type="ECO:0000313" key="1">
    <source>
        <dbReference type="EMBL" id="CAH1391819.1"/>
    </source>
</evidence>
<evidence type="ECO:0000313" key="2">
    <source>
        <dbReference type="Proteomes" id="UP001152798"/>
    </source>
</evidence>
<accession>A0A9P0EBD7</accession>
<protein>
    <submittedName>
        <fullName evidence="1">Uncharacterized protein</fullName>
    </submittedName>
</protein>
<dbReference type="Proteomes" id="UP001152798">
    <property type="component" value="Chromosome 1"/>
</dbReference>
<name>A0A9P0EBD7_NEZVI</name>
<organism evidence="1 2">
    <name type="scientific">Nezara viridula</name>
    <name type="common">Southern green stink bug</name>
    <name type="synonym">Cimex viridulus</name>
    <dbReference type="NCBI Taxonomy" id="85310"/>
    <lineage>
        <taxon>Eukaryota</taxon>
        <taxon>Metazoa</taxon>
        <taxon>Ecdysozoa</taxon>
        <taxon>Arthropoda</taxon>
        <taxon>Hexapoda</taxon>
        <taxon>Insecta</taxon>
        <taxon>Pterygota</taxon>
        <taxon>Neoptera</taxon>
        <taxon>Paraneoptera</taxon>
        <taxon>Hemiptera</taxon>
        <taxon>Heteroptera</taxon>
        <taxon>Panheteroptera</taxon>
        <taxon>Pentatomomorpha</taxon>
        <taxon>Pentatomoidea</taxon>
        <taxon>Pentatomidae</taxon>
        <taxon>Pentatominae</taxon>
        <taxon>Nezara</taxon>
    </lineage>
</organism>
<keyword evidence="2" id="KW-1185">Reference proteome</keyword>
<dbReference type="EMBL" id="OV725077">
    <property type="protein sequence ID" value="CAH1391819.1"/>
    <property type="molecule type" value="Genomic_DNA"/>
</dbReference>
<dbReference type="AlphaFoldDB" id="A0A9P0EBD7"/>
<proteinExistence type="predicted"/>
<sequence>MALSAVNLISPTDYVIPGESFQTNGSSKSQEAQKRSDLQISRLPKTYQTFLLLLPDIISLDGIEYIGINTLHRPANWS</sequence>
<reference evidence="1" key="1">
    <citation type="submission" date="2022-01" db="EMBL/GenBank/DDBJ databases">
        <authorList>
            <person name="King R."/>
        </authorList>
    </citation>
    <scope>NUCLEOTIDE SEQUENCE</scope>
</reference>
<gene>
    <name evidence="1" type="ORF">NEZAVI_LOCUS2748</name>
</gene>